<organism evidence="3 4">
    <name type="scientific">Virgisporangium ochraceum</name>
    <dbReference type="NCBI Taxonomy" id="65505"/>
    <lineage>
        <taxon>Bacteria</taxon>
        <taxon>Bacillati</taxon>
        <taxon>Actinomycetota</taxon>
        <taxon>Actinomycetes</taxon>
        <taxon>Micromonosporales</taxon>
        <taxon>Micromonosporaceae</taxon>
        <taxon>Virgisporangium</taxon>
    </lineage>
</organism>
<dbReference type="EMBL" id="BOPH01000081">
    <property type="protein sequence ID" value="GIJ70502.1"/>
    <property type="molecule type" value="Genomic_DNA"/>
</dbReference>
<dbReference type="RefSeq" id="WP_203930399.1">
    <property type="nucleotide sequence ID" value="NZ_BOPH01000081.1"/>
</dbReference>
<dbReference type="Pfam" id="PF00652">
    <property type="entry name" value="Ricin_B_lectin"/>
    <property type="match status" value="1"/>
</dbReference>
<feature type="domain" description="Ricin B lectin" evidence="2">
    <location>
        <begin position="37"/>
        <end position="151"/>
    </location>
</feature>
<dbReference type="InterPro" id="IPR000772">
    <property type="entry name" value="Ricin_B_lectin"/>
</dbReference>
<name>A0A8J3ZUM7_9ACTN</name>
<evidence type="ECO:0000313" key="3">
    <source>
        <dbReference type="EMBL" id="GIJ70502.1"/>
    </source>
</evidence>
<dbReference type="InterPro" id="IPR035992">
    <property type="entry name" value="Ricin_B-like_lectins"/>
</dbReference>
<feature type="chain" id="PRO_5035217577" description="Ricin B lectin domain-containing protein" evidence="1">
    <location>
        <begin position="30"/>
        <end position="156"/>
    </location>
</feature>
<evidence type="ECO:0000256" key="1">
    <source>
        <dbReference type="SAM" id="SignalP"/>
    </source>
</evidence>
<evidence type="ECO:0000313" key="4">
    <source>
        <dbReference type="Proteomes" id="UP000635606"/>
    </source>
</evidence>
<dbReference type="PROSITE" id="PS50231">
    <property type="entry name" value="RICIN_B_LECTIN"/>
    <property type="match status" value="1"/>
</dbReference>
<accession>A0A8J3ZUM7</accession>
<dbReference type="AlphaFoldDB" id="A0A8J3ZUM7"/>
<feature type="signal peptide" evidence="1">
    <location>
        <begin position="1"/>
        <end position="29"/>
    </location>
</feature>
<sequence length="156" mass="17055">MRTRVLIRTVAAVITIMVAQVAVGSPARAADNPGQLIVNDATELCLDGSVSQGVRLSMCNAASPYQRWTSTFLDGDSYILMNRASGTVCLDGSVTSGARMLPCNYGAWQVWESGENLQLFNAAYDDDRALDGSVSRGVRMNVTVNSRYQHWRFVTR</sequence>
<proteinExistence type="predicted"/>
<protein>
    <recommendedName>
        <fullName evidence="2">Ricin B lectin domain-containing protein</fullName>
    </recommendedName>
</protein>
<gene>
    <name evidence="3" type="ORF">Voc01_054190</name>
</gene>
<evidence type="ECO:0000259" key="2">
    <source>
        <dbReference type="Pfam" id="PF00652"/>
    </source>
</evidence>
<comment type="caution">
    <text evidence="3">The sequence shown here is derived from an EMBL/GenBank/DDBJ whole genome shotgun (WGS) entry which is preliminary data.</text>
</comment>
<dbReference type="CDD" id="cd23415">
    <property type="entry name" value="beta-trefoil_Ricin_AH"/>
    <property type="match status" value="1"/>
</dbReference>
<dbReference type="Gene3D" id="2.80.10.50">
    <property type="match status" value="1"/>
</dbReference>
<keyword evidence="4" id="KW-1185">Reference proteome</keyword>
<dbReference type="SUPFAM" id="SSF50370">
    <property type="entry name" value="Ricin B-like lectins"/>
    <property type="match status" value="1"/>
</dbReference>
<keyword evidence="1" id="KW-0732">Signal</keyword>
<reference evidence="3" key="1">
    <citation type="submission" date="2021-01" db="EMBL/GenBank/DDBJ databases">
        <title>Whole genome shotgun sequence of Virgisporangium ochraceum NBRC 16418.</title>
        <authorList>
            <person name="Komaki H."/>
            <person name="Tamura T."/>
        </authorList>
    </citation>
    <scope>NUCLEOTIDE SEQUENCE</scope>
    <source>
        <strain evidence="3">NBRC 16418</strain>
    </source>
</reference>
<dbReference type="Proteomes" id="UP000635606">
    <property type="component" value="Unassembled WGS sequence"/>
</dbReference>